<evidence type="ECO:0000313" key="2">
    <source>
        <dbReference type="EMBL" id="WLW38552.1"/>
    </source>
</evidence>
<accession>A0AA50IGM0</accession>
<feature type="region of interest" description="Disordered" evidence="1">
    <location>
        <begin position="48"/>
        <end position="67"/>
    </location>
</feature>
<proteinExistence type="predicted"/>
<name>A0AA50IGM0_9CAUD</name>
<sequence length="67" mass="7607">MNEDDSLVYVKRAWRLGDLLQHLDAVQLLEGFGDLVWTRRLGDSCEGQRELPRAHGRGKLDGTELVT</sequence>
<keyword evidence="3" id="KW-1185">Reference proteome</keyword>
<evidence type="ECO:0000256" key="1">
    <source>
        <dbReference type="SAM" id="MobiDB-lite"/>
    </source>
</evidence>
<evidence type="ECO:0000313" key="3">
    <source>
        <dbReference type="Proteomes" id="UP001227561"/>
    </source>
</evidence>
<dbReference type="Proteomes" id="UP001227561">
    <property type="component" value="Segment"/>
</dbReference>
<protein>
    <submittedName>
        <fullName evidence="2">Uncharacterized protein</fullName>
    </submittedName>
</protein>
<organism evidence="2 3">
    <name type="scientific">Streptomyces phage Vanseggelen</name>
    <dbReference type="NCBI Taxonomy" id="3065246"/>
    <lineage>
        <taxon>Viruses</taxon>
        <taxon>Duplodnaviria</taxon>
        <taxon>Heunggongvirae</taxon>
        <taxon>Uroviricota</taxon>
        <taxon>Caudoviricetes</taxon>
        <taxon>Arquatrovirinae</taxon>
        <taxon>Camvirus</taxon>
        <taxon>Camvirus vanseggelen</taxon>
    </lineage>
</organism>
<reference evidence="2" key="1">
    <citation type="submission" date="2023-05" db="EMBL/GenBank/DDBJ databases">
        <authorList>
            <person name="van Neer V."/>
            <person name="Kempff A."/>
            <person name="Ongenae V."/>
            <person name="Claessen D."/>
            <person name="Briegel A."/>
            <person name="Rozen D."/>
        </authorList>
    </citation>
    <scope>NUCLEOTIDE SEQUENCE</scope>
</reference>
<dbReference type="EMBL" id="OQ970438">
    <property type="protein sequence ID" value="WLW38552.1"/>
    <property type="molecule type" value="Genomic_DNA"/>
</dbReference>